<evidence type="ECO:0000313" key="3">
    <source>
        <dbReference type="Proteomes" id="UP001596058"/>
    </source>
</evidence>
<sequence>MNVEAQIIELMLRIQEFEPGPLTREDIIVITMGIVLALTNLSEIRAEVRQDLAALSDELAGLRRHMNEHLTSIRSELLLTLSNLRRDVTK</sequence>
<evidence type="ECO:0008006" key="4">
    <source>
        <dbReference type="Google" id="ProtNLM"/>
    </source>
</evidence>
<proteinExistence type="predicted"/>
<protein>
    <recommendedName>
        <fullName evidence="4">Gas vesicle protein GvpK</fullName>
    </recommendedName>
</protein>
<dbReference type="RefSeq" id="WP_379521157.1">
    <property type="nucleotide sequence ID" value="NZ_JBHSPA010000068.1"/>
</dbReference>
<feature type="coiled-coil region" evidence="1">
    <location>
        <begin position="38"/>
        <end position="65"/>
    </location>
</feature>
<evidence type="ECO:0000256" key="1">
    <source>
        <dbReference type="SAM" id="Coils"/>
    </source>
</evidence>
<gene>
    <name evidence="2" type="ORF">ACFPZ3_48270</name>
</gene>
<accession>A0ABW1D1H7</accession>
<name>A0ABW1D1H7_9ACTN</name>
<comment type="caution">
    <text evidence="2">The sequence shown here is derived from an EMBL/GenBank/DDBJ whole genome shotgun (WGS) entry which is preliminary data.</text>
</comment>
<organism evidence="2 3">
    <name type="scientific">Nonomuraea insulae</name>
    <dbReference type="NCBI Taxonomy" id="1616787"/>
    <lineage>
        <taxon>Bacteria</taxon>
        <taxon>Bacillati</taxon>
        <taxon>Actinomycetota</taxon>
        <taxon>Actinomycetes</taxon>
        <taxon>Streptosporangiales</taxon>
        <taxon>Streptosporangiaceae</taxon>
        <taxon>Nonomuraea</taxon>
    </lineage>
</organism>
<keyword evidence="1" id="KW-0175">Coiled coil</keyword>
<keyword evidence="3" id="KW-1185">Reference proteome</keyword>
<dbReference type="Proteomes" id="UP001596058">
    <property type="component" value="Unassembled WGS sequence"/>
</dbReference>
<evidence type="ECO:0000313" key="2">
    <source>
        <dbReference type="EMBL" id="MFC5831694.1"/>
    </source>
</evidence>
<reference evidence="3" key="1">
    <citation type="journal article" date="2019" name="Int. J. Syst. Evol. Microbiol.">
        <title>The Global Catalogue of Microorganisms (GCM) 10K type strain sequencing project: providing services to taxonomists for standard genome sequencing and annotation.</title>
        <authorList>
            <consortium name="The Broad Institute Genomics Platform"/>
            <consortium name="The Broad Institute Genome Sequencing Center for Infectious Disease"/>
            <person name="Wu L."/>
            <person name="Ma J."/>
        </authorList>
    </citation>
    <scope>NUCLEOTIDE SEQUENCE [LARGE SCALE GENOMIC DNA]</scope>
    <source>
        <strain evidence="3">CCUG 53903</strain>
    </source>
</reference>
<dbReference type="EMBL" id="JBHSPA010000068">
    <property type="protein sequence ID" value="MFC5831694.1"/>
    <property type="molecule type" value="Genomic_DNA"/>
</dbReference>